<feature type="transmembrane region" description="Helical" evidence="1">
    <location>
        <begin position="61"/>
        <end position="84"/>
    </location>
</feature>
<reference evidence="2 3" key="1">
    <citation type="submission" date="2009-01" db="EMBL/GenBank/DDBJ databases">
        <title>Complete sequence of chromosome of Methylobacterium nodulans ORS 2060.</title>
        <authorList>
            <consortium name="US DOE Joint Genome Institute"/>
            <person name="Lucas S."/>
            <person name="Copeland A."/>
            <person name="Lapidus A."/>
            <person name="Glavina del Rio T."/>
            <person name="Dalin E."/>
            <person name="Tice H."/>
            <person name="Bruce D."/>
            <person name="Goodwin L."/>
            <person name="Pitluck S."/>
            <person name="Sims D."/>
            <person name="Brettin T."/>
            <person name="Detter J.C."/>
            <person name="Han C."/>
            <person name="Larimer F."/>
            <person name="Land M."/>
            <person name="Hauser L."/>
            <person name="Kyrpides N."/>
            <person name="Ivanova N."/>
            <person name="Marx C.J."/>
            <person name="Richardson P."/>
        </authorList>
    </citation>
    <scope>NUCLEOTIDE SEQUENCE [LARGE SCALE GENOMIC DNA]</scope>
    <source>
        <strain evidence="3">LMG 21967 / CNCM I-2342 / ORS 2060</strain>
    </source>
</reference>
<feature type="transmembrane region" description="Helical" evidence="1">
    <location>
        <begin position="129"/>
        <end position="147"/>
    </location>
</feature>
<protein>
    <submittedName>
        <fullName evidence="2">Uncharacterized protein</fullName>
    </submittedName>
</protein>
<feature type="transmembrane region" description="Helical" evidence="1">
    <location>
        <begin position="197"/>
        <end position="219"/>
    </location>
</feature>
<evidence type="ECO:0000313" key="2">
    <source>
        <dbReference type="EMBL" id="ACL58124.1"/>
    </source>
</evidence>
<dbReference type="RefSeq" id="WP_015929793.1">
    <property type="nucleotide sequence ID" value="NC_011894.1"/>
</dbReference>
<feature type="transmembrane region" description="Helical" evidence="1">
    <location>
        <begin position="96"/>
        <end position="117"/>
    </location>
</feature>
<name>B8IJS6_METNO</name>
<organism evidence="2 3">
    <name type="scientific">Methylobacterium nodulans (strain LMG 21967 / CNCM I-2342 / ORS 2060)</name>
    <dbReference type="NCBI Taxonomy" id="460265"/>
    <lineage>
        <taxon>Bacteria</taxon>
        <taxon>Pseudomonadati</taxon>
        <taxon>Pseudomonadota</taxon>
        <taxon>Alphaproteobacteria</taxon>
        <taxon>Hyphomicrobiales</taxon>
        <taxon>Methylobacteriaceae</taxon>
        <taxon>Methylobacterium</taxon>
    </lineage>
</organism>
<accession>B8IJS6</accession>
<evidence type="ECO:0000313" key="3">
    <source>
        <dbReference type="Proteomes" id="UP000008207"/>
    </source>
</evidence>
<dbReference type="HOGENOM" id="CLU_084444_0_0_5"/>
<dbReference type="STRING" id="460265.Mnod_3197"/>
<dbReference type="EMBL" id="CP001349">
    <property type="protein sequence ID" value="ACL58124.1"/>
    <property type="molecule type" value="Genomic_DNA"/>
</dbReference>
<gene>
    <name evidence="2" type="ordered locus">Mnod_3197</name>
</gene>
<dbReference type="KEGG" id="mno:Mnod_3197"/>
<dbReference type="OrthoDB" id="8216754at2"/>
<keyword evidence="1" id="KW-1133">Transmembrane helix</keyword>
<dbReference type="AlphaFoldDB" id="B8IJS6"/>
<keyword evidence="1" id="KW-0472">Membrane</keyword>
<proteinExistence type="predicted"/>
<feature type="transmembrane region" description="Helical" evidence="1">
    <location>
        <begin position="154"/>
        <end position="177"/>
    </location>
</feature>
<dbReference type="eggNOG" id="ENOG502ZR19">
    <property type="taxonomic scope" value="Bacteria"/>
</dbReference>
<dbReference type="Proteomes" id="UP000008207">
    <property type="component" value="Chromosome"/>
</dbReference>
<evidence type="ECO:0000256" key="1">
    <source>
        <dbReference type="SAM" id="Phobius"/>
    </source>
</evidence>
<feature type="transmembrane region" description="Helical" evidence="1">
    <location>
        <begin position="35"/>
        <end position="55"/>
    </location>
</feature>
<feature type="transmembrane region" description="Helical" evidence="1">
    <location>
        <begin position="6"/>
        <end position="28"/>
    </location>
</feature>
<keyword evidence="3" id="KW-1185">Reference proteome</keyword>
<sequence length="236" mass="24808">MLDLIGAIVLTAGAAITIATLTFAVAAAPRARLQVAAGLGAWFLLVVVLGATYALHYERGYGTPALGAAVIVPVIGLALVFLTVPRLREVLDRIPLPALIGVNVLRVIGVVFVLLYAAGRLPAPFAPTAGWGDIIVGLTAVPVAWAARKGENRGLVLAWNTLGLADLVIAVVLGVVSSPGPLQVFMGEPNGSIMSTLPWMLIPCFLVPLLILTHLAVFYRLVWKHDQTHHEAPAMA</sequence>
<keyword evidence="1" id="KW-0812">Transmembrane</keyword>